<feature type="region of interest" description="Disordered" evidence="1">
    <location>
        <begin position="41"/>
        <end position="159"/>
    </location>
</feature>
<dbReference type="Proteomes" id="UP001595462">
    <property type="component" value="Unassembled WGS sequence"/>
</dbReference>
<dbReference type="EMBL" id="JBHRSS010000004">
    <property type="protein sequence ID" value="MFC3104594.1"/>
    <property type="molecule type" value="Genomic_DNA"/>
</dbReference>
<keyword evidence="2" id="KW-0732">Signal</keyword>
<protein>
    <submittedName>
        <fullName evidence="3">Uncharacterized protein</fullName>
    </submittedName>
</protein>
<keyword evidence="4" id="KW-1185">Reference proteome</keyword>
<feature type="compositionally biased region" description="Low complexity" evidence="1">
    <location>
        <begin position="126"/>
        <end position="142"/>
    </location>
</feature>
<accession>A0ABV7ERN6</accession>
<comment type="caution">
    <text evidence="3">The sequence shown here is derived from an EMBL/GenBank/DDBJ whole genome shotgun (WGS) entry which is preliminary data.</text>
</comment>
<feature type="compositionally biased region" description="Basic and acidic residues" evidence="1">
    <location>
        <begin position="76"/>
        <end position="110"/>
    </location>
</feature>
<evidence type="ECO:0000313" key="3">
    <source>
        <dbReference type="EMBL" id="MFC3104594.1"/>
    </source>
</evidence>
<feature type="compositionally biased region" description="Polar residues" evidence="1">
    <location>
        <begin position="41"/>
        <end position="61"/>
    </location>
</feature>
<reference evidence="4" key="1">
    <citation type="journal article" date="2019" name="Int. J. Syst. Evol. Microbiol.">
        <title>The Global Catalogue of Microorganisms (GCM) 10K type strain sequencing project: providing services to taxonomists for standard genome sequencing and annotation.</title>
        <authorList>
            <consortium name="The Broad Institute Genomics Platform"/>
            <consortium name="The Broad Institute Genome Sequencing Center for Infectious Disease"/>
            <person name="Wu L."/>
            <person name="Ma J."/>
        </authorList>
    </citation>
    <scope>NUCLEOTIDE SEQUENCE [LARGE SCALE GENOMIC DNA]</scope>
    <source>
        <strain evidence="4">KCTC 52640</strain>
    </source>
</reference>
<organism evidence="3 4">
    <name type="scientific">Salinisphaera aquimarina</name>
    <dbReference type="NCBI Taxonomy" id="2094031"/>
    <lineage>
        <taxon>Bacteria</taxon>
        <taxon>Pseudomonadati</taxon>
        <taxon>Pseudomonadota</taxon>
        <taxon>Gammaproteobacteria</taxon>
        <taxon>Salinisphaerales</taxon>
        <taxon>Salinisphaeraceae</taxon>
        <taxon>Salinisphaera</taxon>
    </lineage>
</organism>
<feature type="compositionally biased region" description="Polar residues" evidence="1">
    <location>
        <begin position="111"/>
        <end position="125"/>
    </location>
</feature>
<proteinExistence type="predicted"/>
<dbReference type="RefSeq" id="WP_380689875.1">
    <property type="nucleotide sequence ID" value="NZ_JBHRSS010000004.1"/>
</dbReference>
<gene>
    <name evidence="3" type="ORF">ACFOSU_11930</name>
</gene>
<evidence type="ECO:0000256" key="1">
    <source>
        <dbReference type="SAM" id="MobiDB-lite"/>
    </source>
</evidence>
<sequence length="159" mass="16836">MYINKKTKVIAYSLVCAGTVGLLCTTTVFAHESDADHAQVKTQSGQDSELSNRINRFNESGGSLEGRGAADANLDEDTRMPADSDTPAKHPKADELSEEIKQYNENRGSLKENSAARSGATGSTDSATEAGANASSNGGSNAESRELSNEIDEYNKNSN</sequence>
<feature type="signal peptide" evidence="2">
    <location>
        <begin position="1"/>
        <end position="30"/>
    </location>
</feature>
<name>A0ABV7ERN6_9GAMM</name>
<evidence type="ECO:0000256" key="2">
    <source>
        <dbReference type="SAM" id="SignalP"/>
    </source>
</evidence>
<evidence type="ECO:0000313" key="4">
    <source>
        <dbReference type="Proteomes" id="UP001595462"/>
    </source>
</evidence>
<feature type="chain" id="PRO_5047538675" evidence="2">
    <location>
        <begin position="31"/>
        <end position="159"/>
    </location>
</feature>